<protein>
    <submittedName>
        <fullName evidence="1">Uncharacterized protein</fullName>
    </submittedName>
</protein>
<sequence>MIQSVDVSHQGNEGYITFISRVNGGLPKPSYSCTYTARLDGIWYMVLGDACNDLFEDSDYFFRKGPFGYDLMADPVPYALYLPVGFGTGKRCVTQ</sequence>
<dbReference type="RefSeq" id="XP_002766551.1">
    <property type="nucleotide sequence ID" value="XM_002766505.1"/>
</dbReference>
<gene>
    <name evidence="1" type="ORF">Pmar_PMAR013320</name>
</gene>
<name>C5LVI1_PERM5</name>
<accession>C5LVI1</accession>
<dbReference type="Proteomes" id="UP000007800">
    <property type="component" value="Unassembled WGS sequence"/>
</dbReference>
<keyword evidence="2" id="KW-1185">Reference proteome</keyword>
<reference evidence="1 2" key="1">
    <citation type="submission" date="2008-07" db="EMBL/GenBank/DDBJ databases">
        <authorList>
            <person name="El-Sayed N."/>
            <person name="Caler E."/>
            <person name="Inman J."/>
            <person name="Amedeo P."/>
            <person name="Hass B."/>
            <person name="Wortman J."/>
        </authorList>
    </citation>
    <scope>NUCLEOTIDE SEQUENCE [LARGE SCALE GENOMIC DNA]</scope>
    <source>
        <strain evidence="2">ATCC 50983 / TXsc</strain>
    </source>
</reference>
<dbReference type="EMBL" id="GG685894">
    <property type="protein sequence ID" value="EEQ99268.1"/>
    <property type="molecule type" value="Genomic_DNA"/>
</dbReference>
<proteinExistence type="predicted"/>
<dbReference type="GeneID" id="9045274"/>
<evidence type="ECO:0000313" key="2">
    <source>
        <dbReference type="Proteomes" id="UP000007800"/>
    </source>
</evidence>
<dbReference type="AlphaFoldDB" id="C5LVI1"/>
<evidence type="ECO:0000313" key="1">
    <source>
        <dbReference type="EMBL" id="EEQ99268.1"/>
    </source>
</evidence>
<dbReference type="InParanoid" id="C5LVI1"/>
<organism evidence="2">
    <name type="scientific">Perkinsus marinus (strain ATCC 50983 / TXsc)</name>
    <dbReference type="NCBI Taxonomy" id="423536"/>
    <lineage>
        <taxon>Eukaryota</taxon>
        <taxon>Sar</taxon>
        <taxon>Alveolata</taxon>
        <taxon>Perkinsozoa</taxon>
        <taxon>Perkinsea</taxon>
        <taxon>Perkinsida</taxon>
        <taxon>Perkinsidae</taxon>
        <taxon>Perkinsus</taxon>
    </lineage>
</organism>